<evidence type="ECO:0000256" key="1">
    <source>
        <dbReference type="SAM" id="Phobius"/>
    </source>
</evidence>
<keyword evidence="1" id="KW-0812">Transmembrane</keyword>
<dbReference type="eggNOG" id="ENOG502SFNC">
    <property type="taxonomic scope" value="Eukaryota"/>
</dbReference>
<keyword evidence="1" id="KW-1133">Transmembrane helix</keyword>
<dbReference type="EMBL" id="FN595752">
    <property type="protein sequence ID" value="CBI27026.3"/>
    <property type="molecule type" value="Genomic_DNA"/>
</dbReference>
<proteinExistence type="predicted"/>
<sequence>MPAHPHFSIFIILCLCILYFPLQDEKISIYFYLLCFLIHFFDRLGKGERRGGRDRDVKERVQQISVEREIKTKTRDLLYITVLHNWQSHSILLFFSSFPLVVARTVRGCVCGGTEQERLKRGFMSAEFVLVVIGALLQLWRICFSVLYVHCMLLLCLQQRTNLVFPSISMRLRPRRTCSGVKCFGGFHIKRFFYRFLFLREALT</sequence>
<dbReference type="AlphaFoldDB" id="D7T955"/>
<keyword evidence="1" id="KW-0472">Membrane</keyword>
<dbReference type="PaxDb" id="29760-VIT_01s0011g03460.t01"/>
<feature type="transmembrane region" description="Helical" evidence="1">
    <location>
        <begin position="7"/>
        <end position="23"/>
    </location>
</feature>
<evidence type="ECO:0000313" key="3">
    <source>
        <dbReference type="Proteomes" id="UP000009183"/>
    </source>
</evidence>
<dbReference type="InParanoid" id="D7T955"/>
<dbReference type="Proteomes" id="UP000009183">
    <property type="component" value="Chromosome 1"/>
</dbReference>
<protein>
    <submittedName>
        <fullName evidence="2">Uncharacterized protein</fullName>
    </submittedName>
</protein>
<reference evidence="3" key="1">
    <citation type="journal article" date="2007" name="Nature">
        <title>The grapevine genome sequence suggests ancestral hexaploidization in major angiosperm phyla.</title>
        <authorList>
            <consortium name="The French-Italian Public Consortium for Grapevine Genome Characterization."/>
            <person name="Jaillon O."/>
            <person name="Aury J.-M."/>
            <person name="Noel B."/>
            <person name="Policriti A."/>
            <person name="Clepet C."/>
            <person name="Casagrande A."/>
            <person name="Choisne N."/>
            <person name="Aubourg S."/>
            <person name="Vitulo N."/>
            <person name="Jubin C."/>
            <person name="Vezzi A."/>
            <person name="Legeai F."/>
            <person name="Hugueney P."/>
            <person name="Dasilva C."/>
            <person name="Horner D."/>
            <person name="Mica E."/>
            <person name="Jublot D."/>
            <person name="Poulain J."/>
            <person name="Bruyere C."/>
            <person name="Billault A."/>
            <person name="Segurens B."/>
            <person name="Gouyvenoux M."/>
            <person name="Ugarte E."/>
            <person name="Cattonaro F."/>
            <person name="Anthouard V."/>
            <person name="Vico V."/>
            <person name="Del Fabbro C."/>
            <person name="Alaux M."/>
            <person name="Di Gaspero G."/>
            <person name="Dumas V."/>
            <person name="Felice N."/>
            <person name="Paillard S."/>
            <person name="Juman I."/>
            <person name="Moroldo M."/>
            <person name="Scalabrin S."/>
            <person name="Canaguier A."/>
            <person name="Le Clainche I."/>
            <person name="Malacrida G."/>
            <person name="Durand E."/>
            <person name="Pesole G."/>
            <person name="Laucou V."/>
            <person name="Chatelet P."/>
            <person name="Merdinoglu D."/>
            <person name="Delledonne M."/>
            <person name="Pezzotti M."/>
            <person name="Lecharny A."/>
            <person name="Scarpelli C."/>
            <person name="Artiguenave F."/>
            <person name="Pe M.E."/>
            <person name="Valle G."/>
            <person name="Morgante M."/>
            <person name="Caboche M."/>
            <person name="Adam-Blondon A.-F."/>
            <person name="Weissenbach J."/>
            <person name="Quetier F."/>
            <person name="Wincker P."/>
        </authorList>
    </citation>
    <scope>NUCLEOTIDE SEQUENCE [LARGE SCALE GENOMIC DNA]</scope>
    <source>
        <strain evidence="3">cv. Pinot noir / PN40024</strain>
    </source>
</reference>
<evidence type="ECO:0000313" key="2">
    <source>
        <dbReference type="EMBL" id="CBI27026.3"/>
    </source>
</evidence>
<keyword evidence="3" id="KW-1185">Reference proteome</keyword>
<organism evidence="2 3">
    <name type="scientific">Vitis vinifera</name>
    <name type="common">Grape</name>
    <dbReference type="NCBI Taxonomy" id="29760"/>
    <lineage>
        <taxon>Eukaryota</taxon>
        <taxon>Viridiplantae</taxon>
        <taxon>Streptophyta</taxon>
        <taxon>Embryophyta</taxon>
        <taxon>Tracheophyta</taxon>
        <taxon>Spermatophyta</taxon>
        <taxon>Magnoliopsida</taxon>
        <taxon>eudicotyledons</taxon>
        <taxon>Gunneridae</taxon>
        <taxon>Pentapetalae</taxon>
        <taxon>rosids</taxon>
        <taxon>Vitales</taxon>
        <taxon>Vitaceae</taxon>
        <taxon>Viteae</taxon>
        <taxon>Vitis</taxon>
    </lineage>
</organism>
<gene>
    <name evidence="2" type="ordered locus">VIT_01s0011g03460</name>
</gene>
<dbReference type="HOGENOM" id="CLU_1345293_0_0_1"/>
<name>D7T955_VITVI</name>
<feature type="transmembrane region" description="Helical" evidence="1">
    <location>
        <begin position="128"/>
        <end position="149"/>
    </location>
</feature>
<accession>D7T955</accession>